<proteinExistence type="predicted"/>
<dbReference type="KEGG" id="bcel:BcellWH2_01561"/>
<reference evidence="1 2" key="1">
    <citation type="journal article" date="2015" name="Science">
        <title>Genetic determinants of in vivo fitness and diet responsiveness in multiple human gut Bacteroides.</title>
        <authorList>
            <person name="Wu M."/>
            <person name="McNulty N.P."/>
            <person name="Rodionov D.A."/>
            <person name="Khoroshkin M.S."/>
            <person name="Griffin N.W."/>
            <person name="Cheng J."/>
            <person name="Latreille P."/>
            <person name="Kerstetter R.A."/>
            <person name="Terrapon N."/>
            <person name="Henrissat B."/>
            <person name="Osterman A.L."/>
            <person name="Gordon J.I."/>
        </authorList>
    </citation>
    <scope>NUCLEOTIDE SEQUENCE [LARGE SCALE GENOMIC DNA]</scope>
    <source>
        <strain evidence="1 2">WH2</strain>
    </source>
</reference>
<sequence>MVALNGRTDVRFVRRLVRNERYNNLPIFQFIRMSYEK</sequence>
<dbReference type="EMBL" id="CP012801">
    <property type="protein sequence ID" value="ALJ58815.1"/>
    <property type="molecule type" value="Genomic_DNA"/>
</dbReference>
<dbReference type="Proteomes" id="UP000061809">
    <property type="component" value="Chromosome"/>
</dbReference>
<dbReference type="AlphaFoldDB" id="A0A0P0GNN1"/>
<evidence type="ECO:0000313" key="1">
    <source>
        <dbReference type="EMBL" id="ALJ58815.1"/>
    </source>
</evidence>
<gene>
    <name evidence="1" type="ORF">BcellWH2_01561</name>
</gene>
<name>A0A0P0GNN1_9BACE</name>
<protein>
    <submittedName>
        <fullName evidence="1">Uncharacterized protein</fullName>
    </submittedName>
</protein>
<accession>A0A0P0GNN1</accession>
<organism evidence="1 2">
    <name type="scientific">Bacteroides cellulosilyticus</name>
    <dbReference type="NCBI Taxonomy" id="246787"/>
    <lineage>
        <taxon>Bacteria</taxon>
        <taxon>Pseudomonadati</taxon>
        <taxon>Bacteroidota</taxon>
        <taxon>Bacteroidia</taxon>
        <taxon>Bacteroidales</taxon>
        <taxon>Bacteroidaceae</taxon>
        <taxon>Bacteroides</taxon>
    </lineage>
</organism>
<evidence type="ECO:0000313" key="2">
    <source>
        <dbReference type="Proteomes" id="UP000061809"/>
    </source>
</evidence>